<evidence type="ECO:0000313" key="3">
    <source>
        <dbReference type="Proteomes" id="UP000823941"/>
    </source>
</evidence>
<dbReference type="Proteomes" id="UP000823941">
    <property type="component" value="Chromosome 9"/>
</dbReference>
<sequence length="299" mass="33472">MTKQIENLIQEMHKKLETLVVKVSVLEARIGEQNTIILDQSQLIRVNNVTSETPPAIATRKQTPIVAAPAPAALQRPIRQARLNAGLSLSAKAAAKKTVAVSKPRVSTTNAPMTPETGRSVIDNCHTPEDGAMKVAKSATVINVPVPLVVKDQDRDSKEPNQDESNWQTVTHRRARNQTKRRTINIGTGKEDNELQTVEQLKYIQAWSFKPNTTEENILNFLNKIVRSDEYFVEKRKIQSIKHASFIIGIPESLYPRINTPAAWPPRVRYSDWFLARPRAERGSCATTSPTTSRSTDQH</sequence>
<dbReference type="EMBL" id="JAHIBW010000009">
    <property type="protein sequence ID" value="KAG7307748.1"/>
    <property type="molecule type" value="Genomic_DNA"/>
</dbReference>
<name>A0ABQ7QRR7_PLUXY</name>
<comment type="caution">
    <text evidence="2">The sequence shown here is derived from an EMBL/GenBank/DDBJ whole genome shotgun (WGS) entry which is preliminary data.</text>
</comment>
<proteinExistence type="predicted"/>
<protein>
    <submittedName>
        <fullName evidence="2">Uncharacterized protein</fullName>
    </submittedName>
</protein>
<reference evidence="2 3" key="1">
    <citation type="submission" date="2021-06" db="EMBL/GenBank/DDBJ databases">
        <title>A haploid diamondback moth (Plutella xylostella L.) genome assembly resolves 31 chromosomes and identifies a diamide resistance mutation.</title>
        <authorList>
            <person name="Ward C.M."/>
            <person name="Perry K.D."/>
            <person name="Baker G."/>
            <person name="Powis K."/>
            <person name="Heckel D.G."/>
            <person name="Baxter S.W."/>
        </authorList>
    </citation>
    <scope>NUCLEOTIDE SEQUENCE [LARGE SCALE GENOMIC DNA]</scope>
    <source>
        <strain evidence="2 3">LV</strain>
        <tissue evidence="2">Single pupa</tissue>
    </source>
</reference>
<evidence type="ECO:0000256" key="1">
    <source>
        <dbReference type="SAM" id="MobiDB-lite"/>
    </source>
</evidence>
<evidence type="ECO:0000313" key="2">
    <source>
        <dbReference type="EMBL" id="KAG7307748.1"/>
    </source>
</evidence>
<feature type="region of interest" description="Disordered" evidence="1">
    <location>
        <begin position="149"/>
        <end position="179"/>
    </location>
</feature>
<gene>
    <name evidence="2" type="ORF">JYU34_006327</name>
</gene>
<accession>A0ABQ7QRR7</accession>
<feature type="compositionally biased region" description="Basic and acidic residues" evidence="1">
    <location>
        <begin position="151"/>
        <end position="161"/>
    </location>
</feature>
<keyword evidence="3" id="KW-1185">Reference proteome</keyword>
<organism evidence="2 3">
    <name type="scientific">Plutella xylostella</name>
    <name type="common">Diamondback moth</name>
    <name type="synonym">Plutella maculipennis</name>
    <dbReference type="NCBI Taxonomy" id="51655"/>
    <lineage>
        <taxon>Eukaryota</taxon>
        <taxon>Metazoa</taxon>
        <taxon>Ecdysozoa</taxon>
        <taxon>Arthropoda</taxon>
        <taxon>Hexapoda</taxon>
        <taxon>Insecta</taxon>
        <taxon>Pterygota</taxon>
        <taxon>Neoptera</taxon>
        <taxon>Endopterygota</taxon>
        <taxon>Lepidoptera</taxon>
        <taxon>Glossata</taxon>
        <taxon>Ditrysia</taxon>
        <taxon>Yponomeutoidea</taxon>
        <taxon>Plutellidae</taxon>
        <taxon>Plutella</taxon>
    </lineage>
</organism>